<keyword evidence="3" id="KW-1185">Reference proteome</keyword>
<proteinExistence type="predicted"/>
<keyword evidence="1" id="KW-0812">Transmembrane</keyword>
<evidence type="ECO:0000256" key="1">
    <source>
        <dbReference type="SAM" id="Phobius"/>
    </source>
</evidence>
<protein>
    <submittedName>
        <fullName evidence="2">Adenylosuccinate synthetase</fullName>
    </submittedName>
</protein>
<keyword evidence="1" id="KW-0472">Membrane</keyword>
<organism evidence="2 3">
    <name type="scientific">Robertkochia marina</name>
    <dbReference type="NCBI Taxonomy" id="1227945"/>
    <lineage>
        <taxon>Bacteria</taxon>
        <taxon>Pseudomonadati</taxon>
        <taxon>Bacteroidota</taxon>
        <taxon>Flavobacteriia</taxon>
        <taxon>Flavobacteriales</taxon>
        <taxon>Flavobacteriaceae</taxon>
        <taxon>Robertkochia</taxon>
    </lineage>
</organism>
<gene>
    <name evidence="2" type="ORF">E7Z59_13585</name>
</gene>
<dbReference type="Proteomes" id="UP000305939">
    <property type="component" value="Unassembled WGS sequence"/>
</dbReference>
<name>A0A4S3LZR6_9FLAO</name>
<evidence type="ECO:0000313" key="2">
    <source>
        <dbReference type="EMBL" id="THD66805.1"/>
    </source>
</evidence>
<sequence>MIMLIQIPEEVPKPHNNDPLDPGSATEMIIYVAIPLLIIILYFLWKRGRRN</sequence>
<dbReference type="EMBL" id="SSMC01000003">
    <property type="protein sequence ID" value="THD66805.1"/>
    <property type="molecule type" value="Genomic_DNA"/>
</dbReference>
<keyword evidence="1" id="KW-1133">Transmembrane helix</keyword>
<reference evidence="2 3" key="1">
    <citation type="submission" date="2019-04" db="EMBL/GenBank/DDBJ databases">
        <title>Draft genome sequence of Robertkochia marina CC-AMO-30D.</title>
        <authorList>
            <person name="Hameed A."/>
            <person name="Lin S.-Y."/>
            <person name="Shahina M."/>
            <person name="Lai W.-A."/>
            <person name="Young C.-C."/>
        </authorList>
    </citation>
    <scope>NUCLEOTIDE SEQUENCE [LARGE SCALE GENOMIC DNA]</scope>
    <source>
        <strain evidence="2 3">CC-AMO-30D</strain>
    </source>
</reference>
<feature type="transmembrane region" description="Helical" evidence="1">
    <location>
        <begin position="28"/>
        <end position="45"/>
    </location>
</feature>
<evidence type="ECO:0000313" key="3">
    <source>
        <dbReference type="Proteomes" id="UP000305939"/>
    </source>
</evidence>
<comment type="caution">
    <text evidence="2">The sequence shown here is derived from an EMBL/GenBank/DDBJ whole genome shotgun (WGS) entry which is preliminary data.</text>
</comment>
<dbReference type="AlphaFoldDB" id="A0A4S3LZR6"/>
<accession>A0A4S3LZR6</accession>